<proteinExistence type="predicted"/>
<dbReference type="AlphaFoldDB" id="A0A5D2Q6I6"/>
<protein>
    <submittedName>
        <fullName evidence="1">Uncharacterized protein</fullName>
    </submittedName>
</protein>
<organism evidence="1 2">
    <name type="scientific">Gossypium tomentosum</name>
    <name type="common">Hawaiian cotton</name>
    <name type="synonym">Gossypium sandvicense</name>
    <dbReference type="NCBI Taxonomy" id="34277"/>
    <lineage>
        <taxon>Eukaryota</taxon>
        <taxon>Viridiplantae</taxon>
        <taxon>Streptophyta</taxon>
        <taxon>Embryophyta</taxon>
        <taxon>Tracheophyta</taxon>
        <taxon>Spermatophyta</taxon>
        <taxon>Magnoliopsida</taxon>
        <taxon>eudicotyledons</taxon>
        <taxon>Gunneridae</taxon>
        <taxon>Pentapetalae</taxon>
        <taxon>rosids</taxon>
        <taxon>malvids</taxon>
        <taxon>Malvales</taxon>
        <taxon>Malvaceae</taxon>
        <taxon>Malvoideae</taxon>
        <taxon>Gossypium</taxon>
    </lineage>
</organism>
<evidence type="ECO:0000313" key="1">
    <source>
        <dbReference type="EMBL" id="TYI22844.1"/>
    </source>
</evidence>
<sequence>MQTVPTLPVKGARPCLKKNNTICVSVYSA</sequence>
<accession>A0A5D2Q6I6</accession>
<gene>
    <name evidence="1" type="ORF">ES332_A06G129100v1</name>
</gene>
<dbReference type="EMBL" id="CM017615">
    <property type="protein sequence ID" value="TYI22844.1"/>
    <property type="molecule type" value="Genomic_DNA"/>
</dbReference>
<reference evidence="1 2" key="1">
    <citation type="submission" date="2019-07" db="EMBL/GenBank/DDBJ databases">
        <title>WGS assembly of Gossypium tomentosum.</title>
        <authorList>
            <person name="Chen Z.J."/>
            <person name="Sreedasyam A."/>
            <person name="Ando A."/>
            <person name="Song Q."/>
            <person name="De L."/>
            <person name="Hulse-Kemp A."/>
            <person name="Ding M."/>
            <person name="Ye W."/>
            <person name="Kirkbride R."/>
            <person name="Jenkins J."/>
            <person name="Plott C."/>
            <person name="Lovell J."/>
            <person name="Lin Y.-M."/>
            <person name="Vaughn R."/>
            <person name="Liu B."/>
            <person name="Li W."/>
            <person name="Simpson S."/>
            <person name="Scheffler B."/>
            <person name="Saski C."/>
            <person name="Grover C."/>
            <person name="Hu G."/>
            <person name="Conover J."/>
            <person name="Carlson J."/>
            <person name="Shu S."/>
            <person name="Boston L."/>
            <person name="Williams M."/>
            <person name="Peterson D."/>
            <person name="Mcgee K."/>
            <person name="Jones D."/>
            <person name="Wendel J."/>
            <person name="Stelly D."/>
            <person name="Grimwood J."/>
            <person name="Schmutz J."/>
        </authorList>
    </citation>
    <scope>NUCLEOTIDE SEQUENCE [LARGE SCALE GENOMIC DNA]</scope>
    <source>
        <strain evidence="1">7179.01</strain>
    </source>
</reference>
<name>A0A5D2Q6I6_GOSTO</name>
<dbReference type="Proteomes" id="UP000322667">
    <property type="component" value="Chromosome A06"/>
</dbReference>
<keyword evidence="2" id="KW-1185">Reference proteome</keyword>
<evidence type="ECO:0000313" key="2">
    <source>
        <dbReference type="Proteomes" id="UP000322667"/>
    </source>
</evidence>